<feature type="compositionally biased region" description="Polar residues" evidence="1">
    <location>
        <begin position="149"/>
        <end position="173"/>
    </location>
</feature>
<gene>
    <name evidence="3" type="ORF">FZD51_02485</name>
</gene>
<evidence type="ECO:0000313" key="3">
    <source>
        <dbReference type="EMBL" id="TYS50931.1"/>
    </source>
</evidence>
<feature type="domain" description="General stress protein 17M-like" evidence="2">
    <location>
        <begin position="6"/>
        <end position="109"/>
    </location>
</feature>
<dbReference type="Pfam" id="PF11181">
    <property type="entry name" value="YflT"/>
    <property type="match status" value="1"/>
</dbReference>
<reference evidence="3 4" key="1">
    <citation type="submission" date="2019-08" db="EMBL/GenBank/DDBJ databases">
        <title>Bacillus genomes from the desert of Cuatro Cienegas, Coahuila.</title>
        <authorList>
            <person name="Olmedo-Alvarez G."/>
        </authorList>
    </citation>
    <scope>NUCLEOTIDE SEQUENCE [LARGE SCALE GENOMIC DNA]</scope>
    <source>
        <strain evidence="3 4">CH446_14T</strain>
    </source>
</reference>
<dbReference type="AlphaFoldDB" id="A0A5D4RKP7"/>
<evidence type="ECO:0000313" key="4">
    <source>
        <dbReference type="Proteomes" id="UP000322139"/>
    </source>
</evidence>
<name>A0A5D4RKP7_9BACI</name>
<feature type="region of interest" description="Disordered" evidence="1">
    <location>
        <begin position="133"/>
        <end position="173"/>
    </location>
</feature>
<comment type="caution">
    <text evidence="3">The sequence shown here is derived from an EMBL/GenBank/DDBJ whole genome shotgun (WGS) entry which is preliminary data.</text>
</comment>
<protein>
    <recommendedName>
        <fullName evidence="2">General stress protein 17M-like domain-containing protein</fullName>
    </recommendedName>
</protein>
<dbReference type="RefSeq" id="WP_148973327.1">
    <property type="nucleotide sequence ID" value="NZ_JBNIKT010000005.1"/>
</dbReference>
<accession>A0A5D4RKP7</accession>
<evidence type="ECO:0000259" key="2">
    <source>
        <dbReference type="Pfam" id="PF11181"/>
    </source>
</evidence>
<dbReference type="InterPro" id="IPR025889">
    <property type="entry name" value="GSP17M-like_dom"/>
</dbReference>
<sequence length="173" mass="18898">MMKRDIIGVYSSIDETIEAIRELTAKGYDSKDLAVISKRQDIYTLDSYTNADVEKAAGSAPKEHDDESFWDKLKDAFSLDGDFGESHERLTKYGIAEENVESYAADMDNDKILLAVNADSAFANAETGADEWYGAGQIESGNEGDGASGSPSLSGEQTVYTTDEQNNLRRGSR</sequence>
<organism evidence="3 4">
    <name type="scientific">Bacillus infantis</name>
    <dbReference type="NCBI Taxonomy" id="324767"/>
    <lineage>
        <taxon>Bacteria</taxon>
        <taxon>Bacillati</taxon>
        <taxon>Bacillota</taxon>
        <taxon>Bacilli</taxon>
        <taxon>Bacillales</taxon>
        <taxon>Bacillaceae</taxon>
        <taxon>Bacillus</taxon>
    </lineage>
</organism>
<dbReference type="Proteomes" id="UP000322139">
    <property type="component" value="Unassembled WGS sequence"/>
</dbReference>
<dbReference type="EMBL" id="VTER01000002">
    <property type="protein sequence ID" value="TYS50931.1"/>
    <property type="molecule type" value="Genomic_DNA"/>
</dbReference>
<evidence type="ECO:0000256" key="1">
    <source>
        <dbReference type="SAM" id="MobiDB-lite"/>
    </source>
</evidence>
<proteinExistence type="predicted"/>